<dbReference type="SUPFAM" id="SSF52047">
    <property type="entry name" value="RNI-like"/>
    <property type="match status" value="1"/>
</dbReference>
<dbReference type="InterPro" id="IPR032675">
    <property type="entry name" value="LRR_dom_sf"/>
</dbReference>
<reference evidence="3" key="1">
    <citation type="submission" date="2019-04" db="EMBL/GenBank/DDBJ databases">
        <title>Friends and foes A comparative genomics studyof 23 Aspergillus species from section Flavi.</title>
        <authorList>
            <consortium name="DOE Joint Genome Institute"/>
            <person name="Kjaerbolling I."/>
            <person name="Vesth T."/>
            <person name="Frisvad J.C."/>
            <person name="Nybo J.L."/>
            <person name="Theobald S."/>
            <person name="Kildgaard S."/>
            <person name="Isbrandt T."/>
            <person name="Kuo A."/>
            <person name="Sato A."/>
            <person name="Lyhne E.K."/>
            <person name="Kogle M.E."/>
            <person name="Wiebenga A."/>
            <person name="Kun R.S."/>
            <person name="Lubbers R.J."/>
            <person name="Makela M.R."/>
            <person name="Barry K."/>
            <person name="Chovatia M."/>
            <person name="Clum A."/>
            <person name="Daum C."/>
            <person name="Haridas S."/>
            <person name="He G."/>
            <person name="LaButti K."/>
            <person name="Lipzen A."/>
            <person name="Mondo S."/>
            <person name="Riley R."/>
            <person name="Salamov A."/>
            <person name="Simmons B.A."/>
            <person name="Magnuson J.K."/>
            <person name="Henrissat B."/>
            <person name="Mortensen U.H."/>
            <person name="Larsen T.O."/>
            <person name="Devries R.P."/>
            <person name="Grigoriev I.V."/>
            <person name="Machida M."/>
            <person name="Baker S.E."/>
            <person name="Andersen M.R."/>
        </authorList>
    </citation>
    <scope>NUCLEOTIDE SEQUENCE [LARGE SCALE GENOMIC DNA]</scope>
    <source>
        <strain evidence="3">CBS 553.77</strain>
    </source>
</reference>
<dbReference type="OrthoDB" id="3945550at2759"/>
<dbReference type="Proteomes" id="UP000327118">
    <property type="component" value="Unassembled WGS sequence"/>
</dbReference>
<gene>
    <name evidence="2" type="ORF">BDV28DRAFT_88013</name>
</gene>
<feature type="region of interest" description="Disordered" evidence="1">
    <location>
        <begin position="527"/>
        <end position="552"/>
    </location>
</feature>
<proteinExistence type="predicted"/>
<keyword evidence="3" id="KW-1185">Reference proteome</keyword>
<evidence type="ECO:0000313" key="3">
    <source>
        <dbReference type="Proteomes" id="UP000327118"/>
    </source>
</evidence>
<evidence type="ECO:0008006" key="4">
    <source>
        <dbReference type="Google" id="ProtNLM"/>
    </source>
</evidence>
<evidence type="ECO:0000313" key="2">
    <source>
        <dbReference type="EMBL" id="KAE8348532.1"/>
    </source>
</evidence>
<feature type="compositionally biased region" description="Polar residues" evidence="1">
    <location>
        <begin position="530"/>
        <end position="540"/>
    </location>
</feature>
<evidence type="ECO:0000256" key="1">
    <source>
        <dbReference type="SAM" id="MobiDB-lite"/>
    </source>
</evidence>
<feature type="region of interest" description="Disordered" evidence="1">
    <location>
        <begin position="1"/>
        <end position="26"/>
    </location>
</feature>
<sequence>MPLDPDRPEWPSLYSRLGGPATTNTKKAFPQTTKMNHIDRLPPELNDIIFTFTADDNPASLTSLGSVSKRFYHHSARAGNSIRFRDIPIKVCKIHGLGKSTEKIVEWLQRTSSFHYVRRLIMEEEHLAGCEHNQTCKMHGNWRPPRLHELRRKDMDEPYEPTYAAALQEMPWCSITRDGDFDADRRNNAWKPVVDLIERLPALTDLFFRCGSPVPPGLLDALHRPNSKIKLHLQTFSIQGLTAPTPDADGFKLITAPSLHSIMLQCNEKAGYSDEHTPCYPMETLHRLVRLAPNLKEVQITRREVSTSFTDVPIPQSGHDLTLEEGAPSLPMASFKCLRIIDQIPLTAMTLLEWGKHTDFSELESLELFSLAETSALKSWSRHLRFPKLKSLCLQLKAYPYLGERPPTPAFYKAANRFISSLPPLQELYLEGWHSRVAMYPLVKQHGCRLRKLNLEGCQAWQCAAESDIRQLGKHCPLLESLELMIPRSQGDATEVALYRALGTIPRLKYLYVALDVSDASLGRREDDTTTLFPTSPNRSPNRDFHAASKPPSEPLFDEFGNQLSAQDLGGIYRSRNGHVQRLLRNSAIDSRLARSIFRAISATKPPGSVPLERMVIRRRCSAFERSAPFSQLAHLFPCAWSVERNPRDDRRDEVIATELALKTECPHGDADLPSRDLEPWQQTVFRSVWPTTRGMSDGAVGLGRTRTWWDEWYSFPLAL</sequence>
<name>A0A5N6YSR9_9EURO</name>
<dbReference type="Gene3D" id="3.80.10.10">
    <property type="entry name" value="Ribonuclease Inhibitor"/>
    <property type="match status" value="1"/>
</dbReference>
<dbReference type="EMBL" id="ML739462">
    <property type="protein sequence ID" value="KAE8348532.1"/>
    <property type="molecule type" value="Genomic_DNA"/>
</dbReference>
<accession>A0A5N6YSR9</accession>
<organism evidence="2 3">
    <name type="scientific">Aspergillus coremiiformis</name>
    <dbReference type="NCBI Taxonomy" id="138285"/>
    <lineage>
        <taxon>Eukaryota</taxon>
        <taxon>Fungi</taxon>
        <taxon>Dikarya</taxon>
        <taxon>Ascomycota</taxon>
        <taxon>Pezizomycotina</taxon>
        <taxon>Eurotiomycetes</taxon>
        <taxon>Eurotiomycetidae</taxon>
        <taxon>Eurotiales</taxon>
        <taxon>Aspergillaceae</taxon>
        <taxon>Aspergillus</taxon>
        <taxon>Aspergillus subgen. Circumdati</taxon>
    </lineage>
</organism>
<protein>
    <recommendedName>
        <fullName evidence="4">F-box domain-containing protein</fullName>
    </recommendedName>
</protein>
<dbReference type="AlphaFoldDB" id="A0A5N6YSR9"/>